<proteinExistence type="predicted"/>
<feature type="transmembrane region" description="Helical" evidence="1">
    <location>
        <begin position="210"/>
        <end position="228"/>
    </location>
</feature>
<evidence type="ECO:0000313" key="3">
    <source>
        <dbReference type="Proteomes" id="UP000499080"/>
    </source>
</evidence>
<evidence type="ECO:0008006" key="4">
    <source>
        <dbReference type="Google" id="ProtNLM"/>
    </source>
</evidence>
<feature type="transmembrane region" description="Helical" evidence="1">
    <location>
        <begin position="101"/>
        <end position="124"/>
    </location>
</feature>
<evidence type="ECO:0000313" key="2">
    <source>
        <dbReference type="EMBL" id="GBN34368.1"/>
    </source>
</evidence>
<keyword evidence="1" id="KW-0472">Membrane</keyword>
<keyword evidence="1" id="KW-1133">Transmembrane helix</keyword>
<organism evidence="2 3">
    <name type="scientific">Araneus ventricosus</name>
    <name type="common">Orbweaver spider</name>
    <name type="synonym">Epeira ventricosa</name>
    <dbReference type="NCBI Taxonomy" id="182803"/>
    <lineage>
        <taxon>Eukaryota</taxon>
        <taxon>Metazoa</taxon>
        <taxon>Ecdysozoa</taxon>
        <taxon>Arthropoda</taxon>
        <taxon>Chelicerata</taxon>
        <taxon>Arachnida</taxon>
        <taxon>Araneae</taxon>
        <taxon>Araneomorphae</taxon>
        <taxon>Entelegynae</taxon>
        <taxon>Araneoidea</taxon>
        <taxon>Araneidae</taxon>
        <taxon>Araneus</taxon>
    </lineage>
</organism>
<keyword evidence="1" id="KW-0812">Transmembrane</keyword>
<dbReference type="EMBL" id="BGPR01008522">
    <property type="protein sequence ID" value="GBN34368.1"/>
    <property type="molecule type" value="Genomic_DNA"/>
</dbReference>
<comment type="caution">
    <text evidence="2">The sequence shown here is derived from an EMBL/GenBank/DDBJ whole genome shotgun (WGS) entry which is preliminary data.</text>
</comment>
<keyword evidence="3" id="KW-1185">Reference proteome</keyword>
<feature type="transmembrane region" description="Helical" evidence="1">
    <location>
        <begin position="136"/>
        <end position="155"/>
    </location>
</feature>
<protein>
    <recommendedName>
        <fullName evidence="4">Gustatory receptor</fullName>
    </recommendedName>
</protein>
<evidence type="ECO:0000256" key="1">
    <source>
        <dbReference type="SAM" id="Phobius"/>
    </source>
</evidence>
<feature type="transmembrane region" description="Helical" evidence="1">
    <location>
        <begin position="36"/>
        <end position="56"/>
    </location>
</feature>
<reference evidence="2 3" key="1">
    <citation type="journal article" date="2019" name="Sci. Rep.">
        <title>Orb-weaving spider Araneus ventricosus genome elucidates the spidroin gene catalogue.</title>
        <authorList>
            <person name="Kono N."/>
            <person name="Nakamura H."/>
            <person name="Ohtoshi R."/>
            <person name="Moran D.A.P."/>
            <person name="Shinohara A."/>
            <person name="Yoshida Y."/>
            <person name="Fujiwara M."/>
            <person name="Mori M."/>
            <person name="Tomita M."/>
            <person name="Arakawa K."/>
        </authorList>
    </citation>
    <scope>NUCLEOTIDE SEQUENCE [LARGE SCALE GENOMIC DNA]</scope>
</reference>
<gene>
    <name evidence="2" type="ORF">AVEN_57897_1</name>
</gene>
<name>A0A4Y2N4K9_ARAVE</name>
<dbReference type="Proteomes" id="UP000499080">
    <property type="component" value="Unassembled WGS sequence"/>
</dbReference>
<accession>A0A4Y2N4K9</accession>
<dbReference type="AlphaFoldDB" id="A0A4Y2N4K9"/>
<feature type="transmembrane region" description="Helical" evidence="1">
    <location>
        <begin position="13"/>
        <end position="29"/>
    </location>
</feature>
<dbReference type="OrthoDB" id="5800391at2759"/>
<sequence length="245" mass="28700">MIFDLFVFDFREFAGFTLKFMITLTYVLITRLFREILPLMLSLFYVHLCLILSRLIELCREQLSFITNSCNLQYAVPCFIRNYKTLHELTSLTESALSLQVFWLLVAHFVMVFLWLSAILGFYQHEGGALSTEMQMFAPIVGFSLFSILFFASRINKEDDELRLRVKDVAFELSLRTETMDSSKLLLRFIESKQQLVFTAWSVFHFRKSFLFVCAGVLISYNLLILQLNQHSSDEFLEKRGHLCV</sequence>